<dbReference type="PIRSF" id="PIRSF037226">
    <property type="entry name" value="Amidohydrolase_ACY1L2_prd"/>
    <property type="match status" value="1"/>
</dbReference>
<dbReference type="EMBL" id="JXYS01000018">
    <property type="protein sequence ID" value="KJF18357.1"/>
    <property type="molecule type" value="Genomic_DNA"/>
</dbReference>
<proteinExistence type="inferred from homology"/>
<evidence type="ECO:0000256" key="1">
    <source>
        <dbReference type="PIRNR" id="PIRNR037226"/>
    </source>
</evidence>
<keyword evidence="3" id="KW-0378">Hydrolase</keyword>
<dbReference type="AlphaFoldDB" id="A0A0D8HKV0"/>
<dbReference type="InterPro" id="IPR036264">
    <property type="entry name" value="Bact_exopeptidase_dim_dom"/>
</dbReference>
<sequence length="396" mass="41920">MSTQINGALDSTAAQIGDLLVELSHKIHANPEVAFEEFKASRWTADILSNANYDVAFGVAEMETAYVATIGNGDLEVAICAEYDALPDVGHACGHNIIAAAAIGAGLILAPLVEELGLKLSVMGTPAEEGGGGKILMLNAGLFESIDLSMMVHPAPSEFDRMPCVAAQHLEVEFLGKESHAAAFPQLGINALDAMTISQVAIGLLRQSLYPGEMIHGFITHGGEAPNIIPARTAADYIARAETLNQLKTLVPRIRRCFEAGAIGTGSELKFIHKFEAYSEFITDETLAAIYRREAVASGRTISTSPTPAMRASTDMANVSMAIPSIHPILGIDSLPAVNHQPEFTAACITQSADKAVVQGALAMARTIAAVASDQTLRAEFINGKKRIALRQQMAS</sequence>
<dbReference type="Pfam" id="PF07687">
    <property type="entry name" value="M20_dimer"/>
    <property type="match status" value="1"/>
</dbReference>
<dbReference type="NCBIfam" id="TIGR01891">
    <property type="entry name" value="amidohydrolases"/>
    <property type="match status" value="1"/>
</dbReference>
<dbReference type="Gene3D" id="3.40.630.10">
    <property type="entry name" value="Zn peptidases"/>
    <property type="match status" value="1"/>
</dbReference>
<dbReference type="PANTHER" id="PTHR30575:SF0">
    <property type="entry name" value="XAA-ARG DIPEPTIDASE"/>
    <property type="match status" value="1"/>
</dbReference>
<dbReference type="InterPro" id="IPR017144">
    <property type="entry name" value="Xaa-Arg_dipeptidase"/>
</dbReference>
<accession>A0A0D8HKV0</accession>
<comment type="caution">
    <text evidence="3">The sequence shown here is derived from an EMBL/GenBank/DDBJ whole genome shotgun (WGS) entry which is preliminary data.</text>
</comment>
<dbReference type="InterPro" id="IPR002933">
    <property type="entry name" value="Peptidase_M20"/>
</dbReference>
<dbReference type="SUPFAM" id="SSF53187">
    <property type="entry name" value="Zn-dependent exopeptidases"/>
    <property type="match status" value="1"/>
</dbReference>
<evidence type="ECO:0000313" key="3">
    <source>
        <dbReference type="EMBL" id="KJF18357.1"/>
    </source>
</evidence>
<dbReference type="PATRIC" id="fig|1280514.3.peg.992"/>
<keyword evidence="4" id="KW-1185">Reference proteome</keyword>
<dbReference type="Gene3D" id="3.30.70.360">
    <property type="match status" value="1"/>
</dbReference>
<dbReference type="RefSeq" id="WP_082058452.1">
    <property type="nucleotide sequence ID" value="NZ_JXYS01000018.1"/>
</dbReference>
<evidence type="ECO:0000259" key="2">
    <source>
        <dbReference type="Pfam" id="PF07687"/>
    </source>
</evidence>
<evidence type="ECO:0000313" key="4">
    <source>
        <dbReference type="Proteomes" id="UP000032360"/>
    </source>
</evidence>
<dbReference type="GO" id="GO:0016805">
    <property type="term" value="F:dipeptidase activity"/>
    <property type="evidence" value="ECO:0007669"/>
    <property type="project" value="InterPro"/>
</dbReference>
<dbReference type="GO" id="GO:0005737">
    <property type="term" value="C:cytoplasm"/>
    <property type="evidence" value="ECO:0007669"/>
    <property type="project" value="TreeGrafter"/>
</dbReference>
<dbReference type="InterPro" id="IPR052030">
    <property type="entry name" value="Peptidase_M20/M20A_hydrolases"/>
</dbReference>
<dbReference type="SUPFAM" id="SSF55031">
    <property type="entry name" value="Bacterial exopeptidase dimerisation domain"/>
    <property type="match status" value="1"/>
</dbReference>
<dbReference type="Pfam" id="PF01546">
    <property type="entry name" value="Peptidase_M20"/>
    <property type="match status" value="1"/>
</dbReference>
<dbReference type="GO" id="GO:0046657">
    <property type="term" value="P:folic acid catabolic process"/>
    <property type="evidence" value="ECO:0007669"/>
    <property type="project" value="TreeGrafter"/>
</dbReference>
<comment type="similarity">
    <text evidence="1">Belongs to the peptidase M20A family.</text>
</comment>
<feature type="domain" description="Peptidase M20 dimerisation" evidence="2">
    <location>
        <begin position="170"/>
        <end position="260"/>
    </location>
</feature>
<dbReference type="InterPro" id="IPR011650">
    <property type="entry name" value="Peptidase_M20_dimer"/>
</dbReference>
<dbReference type="STRING" id="1280514.AXFE_07450"/>
<dbReference type="InterPro" id="IPR017439">
    <property type="entry name" value="Amidohydrolase"/>
</dbReference>
<protein>
    <recommendedName>
        <fullName evidence="1">Peptidase M20 domain-containing protein 2</fullName>
    </recommendedName>
</protein>
<name>A0A0D8HKV0_9ACTN</name>
<organism evidence="3 4">
    <name type="scientific">Acidithrix ferrooxidans</name>
    <dbReference type="NCBI Taxonomy" id="1280514"/>
    <lineage>
        <taxon>Bacteria</taxon>
        <taxon>Bacillati</taxon>
        <taxon>Actinomycetota</taxon>
        <taxon>Acidimicrobiia</taxon>
        <taxon>Acidimicrobiales</taxon>
        <taxon>Acidimicrobiaceae</taxon>
        <taxon>Acidithrix</taxon>
    </lineage>
</organism>
<reference evidence="3 4" key="1">
    <citation type="submission" date="2015-01" db="EMBL/GenBank/DDBJ databases">
        <title>Draft genome of the acidophilic iron oxidizer Acidithrix ferrooxidans strain Py-F3.</title>
        <authorList>
            <person name="Poehlein A."/>
            <person name="Eisen S."/>
            <person name="Schloemann M."/>
            <person name="Johnson B.D."/>
            <person name="Daniel R."/>
            <person name="Muehling M."/>
        </authorList>
    </citation>
    <scope>NUCLEOTIDE SEQUENCE [LARGE SCALE GENOMIC DNA]</scope>
    <source>
        <strain evidence="3 4">Py-F3</strain>
    </source>
</reference>
<dbReference type="FunFam" id="3.30.70.360:FF:000004">
    <property type="entry name" value="Peptidase M20 domain-containing protein 2"/>
    <property type="match status" value="1"/>
</dbReference>
<dbReference type="GO" id="GO:0071713">
    <property type="term" value="F:para-aminobenzoyl-glutamate hydrolase activity"/>
    <property type="evidence" value="ECO:0007669"/>
    <property type="project" value="TreeGrafter"/>
</dbReference>
<gene>
    <name evidence="3" type="primary">abgB</name>
    <name evidence="3" type="ORF">AXFE_07450</name>
</gene>
<dbReference type="Proteomes" id="UP000032360">
    <property type="component" value="Unassembled WGS sequence"/>
</dbReference>
<dbReference type="PANTHER" id="PTHR30575">
    <property type="entry name" value="PEPTIDASE M20"/>
    <property type="match status" value="1"/>
</dbReference>